<evidence type="ECO:0008006" key="3">
    <source>
        <dbReference type="Google" id="ProtNLM"/>
    </source>
</evidence>
<organism evidence="1 2">
    <name type="scientific">Shimazuella alba</name>
    <dbReference type="NCBI Taxonomy" id="2690964"/>
    <lineage>
        <taxon>Bacteria</taxon>
        <taxon>Bacillati</taxon>
        <taxon>Bacillota</taxon>
        <taxon>Bacilli</taxon>
        <taxon>Bacillales</taxon>
        <taxon>Thermoactinomycetaceae</taxon>
        <taxon>Shimazuella</taxon>
    </lineage>
</organism>
<comment type="caution">
    <text evidence="1">The sequence shown here is derived from an EMBL/GenBank/DDBJ whole genome shotgun (WGS) entry which is preliminary data.</text>
</comment>
<dbReference type="Gene3D" id="3.30.310.100">
    <property type="entry name" value="YugN-like"/>
    <property type="match status" value="1"/>
</dbReference>
<protein>
    <recommendedName>
        <fullName evidence="3">YugN-like family protein</fullName>
    </recommendedName>
</protein>
<reference evidence="1 2" key="1">
    <citation type="submission" date="2019-12" db="EMBL/GenBank/DDBJ databases">
        <title>Whole-genome analyses of novel actinobacteria.</title>
        <authorList>
            <person name="Sahin N."/>
            <person name="Saygin H."/>
        </authorList>
    </citation>
    <scope>NUCLEOTIDE SEQUENCE [LARGE SCALE GENOMIC DNA]</scope>
    <source>
        <strain evidence="1 2">KC615</strain>
    </source>
</reference>
<dbReference type="Proteomes" id="UP000430692">
    <property type="component" value="Unassembled WGS sequence"/>
</dbReference>
<dbReference type="InterPro" id="IPR014967">
    <property type="entry name" value="Uncharacterised_YugN-like"/>
</dbReference>
<dbReference type="EMBL" id="WUUL01000007">
    <property type="protein sequence ID" value="MXQ54439.1"/>
    <property type="molecule type" value="Genomic_DNA"/>
</dbReference>
<dbReference type="RefSeq" id="WP_160801796.1">
    <property type="nucleotide sequence ID" value="NZ_WUUL01000007.1"/>
</dbReference>
<evidence type="ECO:0000313" key="2">
    <source>
        <dbReference type="Proteomes" id="UP000430692"/>
    </source>
</evidence>
<sequence length="114" mass="13462">MFFPDAKTKGFKKEFKEIEQLMKKLGFTRWAWDYKKVTYDYKYTVDGVDYYLRLPCRVVNDKQLEHPKAIVETDIPVFARHFFPHGLDNDAAIPEKIQSDVIEKISEVEKNLSA</sequence>
<dbReference type="AlphaFoldDB" id="A0A6I4VRU7"/>
<dbReference type="SUPFAM" id="SSF160755">
    <property type="entry name" value="YugN-like"/>
    <property type="match status" value="1"/>
</dbReference>
<proteinExistence type="predicted"/>
<accession>A0A6I4VRU7</accession>
<gene>
    <name evidence="1" type="ORF">GSM42_12090</name>
</gene>
<evidence type="ECO:0000313" key="1">
    <source>
        <dbReference type="EMBL" id="MXQ54439.1"/>
    </source>
</evidence>
<dbReference type="InterPro" id="IPR036491">
    <property type="entry name" value="YugN-like_sf"/>
</dbReference>
<name>A0A6I4VRU7_9BACL</name>
<keyword evidence="2" id="KW-1185">Reference proteome</keyword>
<dbReference type="Pfam" id="PF08868">
    <property type="entry name" value="YugN"/>
    <property type="match status" value="1"/>
</dbReference>